<comment type="caution">
    <text evidence="2">The sequence shown here is derived from an EMBL/GenBank/DDBJ whole genome shotgun (WGS) entry which is preliminary data.</text>
</comment>
<organism evidence="2 3">
    <name type="scientific">Trichinella nelsoni</name>
    <dbReference type="NCBI Taxonomy" id="6336"/>
    <lineage>
        <taxon>Eukaryota</taxon>
        <taxon>Metazoa</taxon>
        <taxon>Ecdysozoa</taxon>
        <taxon>Nematoda</taxon>
        <taxon>Enoplea</taxon>
        <taxon>Dorylaimia</taxon>
        <taxon>Trichinellida</taxon>
        <taxon>Trichinellidae</taxon>
        <taxon>Trichinella</taxon>
    </lineage>
</organism>
<dbReference type="Proteomes" id="UP000054630">
    <property type="component" value="Unassembled WGS sequence"/>
</dbReference>
<name>A0A0V0S966_9BILA</name>
<reference evidence="2 3" key="1">
    <citation type="submission" date="2015-01" db="EMBL/GenBank/DDBJ databases">
        <title>Evolution of Trichinella species and genotypes.</title>
        <authorList>
            <person name="Korhonen P.K."/>
            <person name="Edoardo P."/>
            <person name="Giuseppe L.R."/>
            <person name="Gasser R.B."/>
        </authorList>
    </citation>
    <scope>NUCLEOTIDE SEQUENCE [LARGE SCALE GENOMIC DNA]</scope>
    <source>
        <strain evidence="2">ISS37</strain>
    </source>
</reference>
<keyword evidence="1" id="KW-0732">Signal</keyword>
<feature type="chain" id="PRO_5006868613" evidence="1">
    <location>
        <begin position="18"/>
        <end position="126"/>
    </location>
</feature>
<feature type="signal peptide" evidence="1">
    <location>
        <begin position="1"/>
        <end position="17"/>
    </location>
</feature>
<accession>A0A0V0S966</accession>
<evidence type="ECO:0000256" key="1">
    <source>
        <dbReference type="SAM" id="SignalP"/>
    </source>
</evidence>
<protein>
    <submittedName>
        <fullName evidence="2">Uncharacterized protein</fullName>
    </submittedName>
</protein>
<sequence>MQGSLFQIFINLLFTVANKCKLHLLLTYKNTVWKWRKSYVHSLQHKWMNGNEWVITPSVTLGGSQCGKNFHGFFMLGPFFMEGLFFMEGSFFMEGLFFMEGPFFMEGLFFMEGPFLPAKRNFGIGF</sequence>
<proteinExistence type="predicted"/>
<dbReference type="EMBL" id="JYDL01000025">
    <property type="protein sequence ID" value="KRX23278.1"/>
    <property type="molecule type" value="Genomic_DNA"/>
</dbReference>
<gene>
    <name evidence="2" type="ORF">T07_14466</name>
</gene>
<dbReference type="AlphaFoldDB" id="A0A0V0S966"/>
<evidence type="ECO:0000313" key="2">
    <source>
        <dbReference type="EMBL" id="KRX23278.1"/>
    </source>
</evidence>
<keyword evidence="3" id="KW-1185">Reference proteome</keyword>
<evidence type="ECO:0000313" key="3">
    <source>
        <dbReference type="Proteomes" id="UP000054630"/>
    </source>
</evidence>